<dbReference type="InterPro" id="IPR001584">
    <property type="entry name" value="Integrase_cat-core"/>
</dbReference>
<feature type="region of interest" description="Disordered" evidence="21">
    <location>
        <begin position="1"/>
        <end position="24"/>
    </location>
</feature>
<evidence type="ECO:0000256" key="1">
    <source>
        <dbReference type="ARBA" id="ARBA00004173"/>
    </source>
</evidence>
<protein>
    <recommendedName>
        <fullName evidence="2">RNA-directed DNA polymerase</fullName>
        <ecNumber evidence="2">2.7.7.49</ecNumber>
    </recommendedName>
</protein>
<gene>
    <name evidence="25" type="ORF">O9K51_10925</name>
</gene>
<feature type="region of interest" description="Disordered" evidence="21">
    <location>
        <begin position="69"/>
        <end position="112"/>
    </location>
</feature>
<keyword evidence="14" id="KW-0695">RNA-directed DNA polymerase</keyword>
<dbReference type="Gene3D" id="3.30.420.10">
    <property type="entry name" value="Ribonuclease H-like superfamily/Ribonuclease H"/>
    <property type="match status" value="1"/>
</dbReference>
<dbReference type="GO" id="GO:0004190">
    <property type="term" value="F:aspartic-type endopeptidase activity"/>
    <property type="evidence" value="ECO:0007669"/>
    <property type="project" value="UniProtKB-KW"/>
</dbReference>
<dbReference type="Gene3D" id="3.30.70.270">
    <property type="match status" value="2"/>
</dbReference>
<feature type="domain" description="Integrase catalytic" evidence="24">
    <location>
        <begin position="1210"/>
        <end position="1324"/>
    </location>
</feature>
<keyword evidence="10" id="KW-0378">Hydrolase</keyword>
<dbReference type="GO" id="GO:0006310">
    <property type="term" value="P:DNA recombination"/>
    <property type="evidence" value="ECO:0007669"/>
    <property type="project" value="UniProtKB-KW"/>
</dbReference>
<evidence type="ECO:0000256" key="20">
    <source>
        <dbReference type="SAM" id="Coils"/>
    </source>
</evidence>
<keyword evidence="6" id="KW-0540">Nuclease</keyword>
<keyword evidence="12" id="KW-0694">RNA-binding</keyword>
<comment type="subcellular location">
    <subcellularLocation>
        <location evidence="1">Mitochondrion</location>
    </subcellularLocation>
</comment>
<feature type="compositionally biased region" description="Polar residues" evidence="21">
    <location>
        <begin position="1681"/>
        <end position="1696"/>
    </location>
</feature>
<dbReference type="CDD" id="cd09274">
    <property type="entry name" value="RNase_HI_RT_Ty3"/>
    <property type="match status" value="1"/>
</dbReference>
<keyword evidence="11" id="KW-0460">Magnesium</keyword>
<feature type="domain" description="CCHC-type" evidence="22">
    <location>
        <begin position="351"/>
        <end position="365"/>
    </location>
</feature>
<keyword evidence="3" id="KW-0645">Protease</keyword>
<dbReference type="PANTHER" id="PTHR37984:SF5">
    <property type="entry name" value="PROTEIN NYNRIN-LIKE"/>
    <property type="match status" value="1"/>
</dbReference>
<evidence type="ECO:0000256" key="10">
    <source>
        <dbReference type="ARBA" id="ARBA00022801"/>
    </source>
</evidence>
<dbReference type="SUPFAM" id="SSF56672">
    <property type="entry name" value="DNA/RNA polymerases"/>
    <property type="match status" value="1"/>
</dbReference>
<evidence type="ECO:0000256" key="7">
    <source>
        <dbReference type="ARBA" id="ARBA00022723"/>
    </source>
</evidence>
<feature type="compositionally biased region" description="Acidic residues" evidence="21">
    <location>
        <begin position="1513"/>
        <end position="1523"/>
    </location>
</feature>
<evidence type="ECO:0000256" key="6">
    <source>
        <dbReference type="ARBA" id="ARBA00022722"/>
    </source>
</evidence>
<dbReference type="Pfam" id="PF00078">
    <property type="entry name" value="RVT_1"/>
    <property type="match status" value="1"/>
</dbReference>
<evidence type="ECO:0000256" key="13">
    <source>
        <dbReference type="ARBA" id="ARBA00022908"/>
    </source>
</evidence>
<keyword evidence="15" id="KW-0239">DNA-directed DNA polymerase</keyword>
<dbReference type="InterPro" id="IPR050951">
    <property type="entry name" value="Retrovirus_Pol_polyprotein"/>
</dbReference>
<dbReference type="SUPFAM" id="SSF53098">
    <property type="entry name" value="Ribonuclease H-like"/>
    <property type="match status" value="1"/>
</dbReference>
<evidence type="ECO:0000256" key="2">
    <source>
        <dbReference type="ARBA" id="ARBA00012493"/>
    </source>
</evidence>
<evidence type="ECO:0000256" key="8">
    <source>
        <dbReference type="ARBA" id="ARBA00022750"/>
    </source>
</evidence>
<sequence>MDQQMQGGPPAGSPTRDPQGQQSAQQIYEQIWNQLQTDLNTRLAHINDQNVAQQQLLQTLTSRLTAATNITPGTTTGLPTPNPPPSFQSGPSDPTTEPDVCRPRPKLPNVSTFDGKAGEFRTWINQMKRKLVTDATCLPTDNDKFTYIYSRLGGKAANMVASYVEKQEVNGYTHQDFLDHLRACFDNPHRQTDALNEMRKLRQGNTAYIVHLRKYENLLAESGAWDWDDAAKVSMFKDTLADPLRETIAANALNLRDDEWTSWTRSVGRLATEQEYLRRKTPPKSTTTGTTANATENAMEWEATTTTHVNKAATKAPDPKGGYAKGANGKVLRAKWVSKEELEERKRKGLCFRCGGSGHAYTHCKFAPAIRPVATATTDTVLPVGYSQEEVERGWEEAQKKMESSLMTVDVMIDNTKFVPTLIDLGSTCYCAIDDSLATSMNLKRVKIRPRFLELVAGVPRPDISEITCFDIDIDGHSRKMVYAYIIGGLNEQLILGRAWMNEDLVELNPAEGTLYIGTSGITVRSVENRPPTQTSIKRVVATAYSALVRRAKRESTAAELGTRVFAASLADINKALKPKVKGDPMKLLPEHFHKALPLFDAQKAKELPPHRQGIDHTIEIETGEDGKKKTIPWGPLYSMSRDELLVLRKTLTELLDQGFIRVSSSPAAAPVLFAKKPGGGLRFCVDYRALNSITKKDRYPLPLLKETLNNITRAKWFTKLDVSAAFHKIRITKGQEWMTAFRTRYGLYEWTVMPFGLTGAPATFQRYINFVLREYLDEFCSAYIDDILIFTCGSRQDHREKVLRVLEKLMDAGLSLDIDKCEFEVQTVKYLGFIIEAGVGIRMDPAKVEAIMEWASPTTQKGVRGFVGFANYYRIFIEDFAEIIRPLTALTGKDIAFRWTDAEEEAFQTLKTKFITAPVLAQFDPEKETRLEADSSGYVTGGCLSQRGEDGLFRPVAYYSKKHTPAECNYEIHDKELLAIMRCLEAWDAELRSVGEFTIVTDHKNLEHFTQKKRLNERQVRWSQELSRYNIKLAFRPGKDAPVPDALSRREQDLPASVDDIRLSARVQEIFRPSVVIRKAETMPNELPNQPPLLPENLIGSWSIGAREDQVFQQALNAVAKKARRFPPDLKLPINISECTIGDDGWLRYRDSLWVPDHEPLRTAILHEVHDSPITGHPGRENTFSILSRRFYWPNYSQDGTVLCGLVDEDIDTIANGFITHVVAHHGFPEAIVSDRGPQFINAVWKRVCQLLGITRRISTAYHPETDGSTERMNQTVELYLRVFATHCQDNWEKLLPLAQLAINNRNAASTGISPFFMTHGYTVDPIQTDEPLRDGNKSPVERGEGIVKKLQEAWEYAQAAMAHAQEVQQQYANQHRQPATQLKVGDKVWLNLRNIKTVRPSKKLDWKHAKYTVLEEVSPLAYRLDTPPGIHNVFHTDLLKLAANDPFPSQHQDDYQPEPILNDEGEQEWEIEEILQARTENPNLGVQVDRRRRQGSEIYIPVDPRLHDNDPSDGEEYEPINEDDRVSQTEAEAALPTEDEIIDAFDYVRRDHPLRPLRKSCTLDNVTQINSLRNHREFWWEVLVAMNKQAKTNMNQATDQTIRDEVIRLAEENRGLRRDKDRLTRRSEELTRALEQAQSDRERDREILAHLGSQSRAARVRSHDDEDVGRLRQRHDLTGTRNETGRTTSPQLTPWGSELHNNPKFPDAPVFSGDRRAFEAWKDKVRDKLDNSAAQYPTEQQRIQYIRSRTEGMAYEQIRAQSRPEHPRSFRTADEMLQALDKIYGDRNKRSRAINELRTLRMGRRPFDDFYAEFARCAAEIGYADDAMIPLLENAISDELARQVIGLQKPFDYYDLVEFYREVDHQMRDYDKRTANRFRPPRTTAAYEAQRQKEPSSSAIPKKEGYFPTSADRALLSKQDESNAAFLPTSYE</sequence>
<evidence type="ECO:0000256" key="3">
    <source>
        <dbReference type="ARBA" id="ARBA00022670"/>
    </source>
</evidence>
<keyword evidence="18" id="KW-0233">DNA recombination</keyword>
<keyword evidence="9 25" id="KW-0255">Endonuclease</keyword>
<proteinExistence type="predicted"/>
<accession>A0AB34FB27</accession>
<feature type="coiled-coil region" evidence="20">
    <location>
        <begin position="1608"/>
        <end position="1649"/>
    </location>
</feature>
<feature type="compositionally biased region" description="Low complexity" evidence="21">
    <location>
        <begin position="69"/>
        <end position="79"/>
    </location>
</feature>
<keyword evidence="8" id="KW-0064">Aspartyl protease</keyword>
<dbReference type="GO" id="GO:0006508">
    <property type="term" value="P:proteolysis"/>
    <property type="evidence" value="ECO:0007669"/>
    <property type="project" value="UniProtKB-KW"/>
</dbReference>
<evidence type="ECO:0000256" key="19">
    <source>
        <dbReference type="PROSITE-ProRule" id="PRU00047"/>
    </source>
</evidence>
<keyword evidence="19" id="KW-0863">Zinc-finger</keyword>
<dbReference type="PROSITE" id="PS50158">
    <property type="entry name" value="ZF_CCHC"/>
    <property type="match status" value="1"/>
</dbReference>
<keyword evidence="7" id="KW-0479">Metal-binding</keyword>
<dbReference type="FunFam" id="3.30.70.270:FF:000063">
    <property type="entry name" value="Zinc knuckle domaincontaining protein"/>
    <property type="match status" value="1"/>
</dbReference>
<dbReference type="InterPro" id="IPR041588">
    <property type="entry name" value="Integrase_H2C2"/>
</dbReference>
<dbReference type="PANTHER" id="PTHR37984">
    <property type="entry name" value="PROTEIN CBG26694"/>
    <property type="match status" value="1"/>
</dbReference>
<dbReference type="InterPro" id="IPR000477">
    <property type="entry name" value="RT_dom"/>
</dbReference>
<dbReference type="InterPro" id="IPR043502">
    <property type="entry name" value="DNA/RNA_pol_sf"/>
</dbReference>
<dbReference type="GO" id="GO:0015074">
    <property type="term" value="P:DNA integration"/>
    <property type="evidence" value="ECO:0007669"/>
    <property type="project" value="UniProtKB-KW"/>
</dbReference>
<dbReference type="PROSITE" id="PS50994">
    <property type="entry name" value="INTEGRASE"/>
    <property type="match status" value="1"/>
</dbReference>
<keyword evidence="26" id="KW-1185">Reference proteome</keyword>
<dbReference type="GO" id="GO:0005739">
    <property type="term" value="C:mitochondrion"/>
    <property type="evidence" value="ECO:0007669"/>
    <property type="project" value="UniProtKB-SubCell"/>
</dbReference>
<evidence type="ECO:0000256" key="4">
    <source>
        <dbReference type="ARBA" id="ARBA00022679"/>
    </source>
</evidence>
<feature type="region of interest" description="Disordered" evidence="21">
    <location>
        <begin position="1883"/>
        <end position="1907"/>
    </location>
</feature>
<evidence type="ECO:0000256" key="5">
    <source>
        <dbReference type="ARBA" id="ARBA00022695"/>
    </source>
</evidence>
<evidence type="ECO:0000259" key="22">
    <source>
        <dbReference type="PROSITE" id="PS50158"/>
    </source>
</evidence>
<feature type="compositionally biased region" description="Basic and acidic residues" evidence="21">
    <location>
        <begin position="1663"/>
        <end position="1680"/>
    </location>
</feature>
<feature type="domain" description="Reverse transcriptase" evidence="23">
    <location>
        <begin position="656"/>
        <end position="836"/>
    </location>
</feature>
<dbReference type="CDD" id="cd00303">
    <property type="entry name" value="retropepsin_like"/>
    <property type="match status" value="1"/>
</dbReference>
<feature type="region of interest" description="Disordered" evidence="21">
    <location>
        <begin position="1652"/>
        <end position="1713"/>
    </location>
</feature>
<dbReference type="GO" id="GO:0004519">
    <property type="term" value="F:endonuclease activity"/>
    <property type="evidence" value="ECO:0007669"/>
    <property type="project" value="UniProtKB-KW"/>
</dbReference>
<dbReference type="Gene3D" id="3.10.10.10">
    <property type="entry name" value="HIV Type 1 Reverse Transcriptase, subunit A, domain 1"/>
    <property type="match status" value="1"/>
</dbReference>
<evidence type="ECO:0000256" key="12">
    <source>
        <dbReference type="ARBA" id="ARBA00022884"/>
    </source>
</evidence>
<dbReference type="InterPro" id="IPR036397">
    <property type="entry name" value="RNaseH_sf"/>
</dbReference>
<dbReference type="Proteomes" id="UP001163105">
    <property type="component" value="Unassembled WGS sequence"/>
</dbReference>
<dbReference type="GO" id="GO:0003677">
    <property type="term" value="F:DNA binding"/>
    <property type="evidence" value="ECO:0007669"/>
    <property type="project" value="UniProtKB-KW"/>
</dbReference>
<dbReference type="GO" id="GO:0005634">
    <property type="term" value="C:nucleus"/>
    <property type="evidence" value="ECO:0007669"/>
    <property type="project" value="UniProtKB-ARBA"/>
</dbReference>
<dbReference type="InterPro" id="IPR056924">
    <property type="entry name" value="SH3_Tf2-1"/>
</dbReference>
<evidence type="ECO:0000256" key="18">
    <source>
        <dbReference type="ARBA" id="ARBA00023172"/>
    </source>
</evidence>
<dbReference type="InterPro" id="IPR043128">
    <property type="entry name" value="Rev_trsase/Diguanyl_cyclase"/>
</dbReference>
<feature type="region of interest" description="Disordered" evidence="21">
    <location>
        <begin position="1504"/>
        <end position="1529"/>
    </location>
</feature>
<dbReference type="GO" id="GO:0003964">
    <property type="term" value="F:RNA-directed DNA polymerase activity"/>
    <property type="evidence" value="ECO:0007669"/>
    <property type="project" value="UniProtKB-KW"/>
</dbReference>
<evidence type="ECO:0000256" key="9">
    <source>
        <dbReference type="ARBA" id="ARBA00022759"/>
    </source>
</evidence>
<name>A0AB34FB27_9HYPO</name>
<dbReference type="InterPro" id="IPR021109">
    <property type="entry name" value="Peptidase_aspartic_dom_sf"/>
</dbReference>
<keyword evidence="19" id="KW-0862">Zinc</keyword>
<evidence type="ECO:0000256" key="15">
    <source>
        <dbReference type="ARBA" id="ARBA00022932"/>
    </source>
</evidence>
<evidence type="ECO:0000259" key="23">
    <source>
        <dbReference type="PROSITE" id="PS50878"/>
    </source>
</evidence>
<evidence type="ECO:0000259" key="24">
    <source>
        <dbReference type="PROSITE" id="PS50994"/>
    </source>
</evidence>
<dbReference type="Pfam" id="PF19259">
    <property type="entry name" value="Ty3_capsid"/>
    <property type="match status" value="1"/>
</dbReference>
<dbReference type="EC" id="2.7.7.49" evidence="2"/>
<dbReference type="Pfam" id="PF24626">
    <property type="entry name" value="SH3_Tf2-1"/>
    <property type="match status" value="1"/>
</dbReference>
<dbReference type="InterPro" id="IPR045358">
    <property type="entry name" value="Ty3_capsid"/>
</dbReference>
<dbReference type="GO" id="GO:0008270">
    <property type="term" value="F:zinc ion binding"/>
    <property type="evidence" value="ECO:0007669"/>
    <property type="project" value="UniProtKB-KW"/>
</dbReference>
<dbReference type="InterPro" id="IPR012337">
    <property type="entry name" value="RNaseH-like_sf"/>
</dbReference>
<dbReference type="InterPro" id="IPR041373">
    <property type="entry name" value="RT_RNaseH"/>
</dbReference>
<keyword evidence="4" id="KW-0808">Transferase</keyword>
<evidence type="ECO:0000256" key="16">
    <source>
        <dbReference type="ARBA" id="ARBA00023125"/>
    </source>
</evidence>
<keyword evidence="13" id="KW-0229">DNA integration</keyword>
<comment type="caution">
    <text evidence="25">The sequence shown here is derived from an EMBL/GenBank/DDBJ whole genome shotgun (WGS) entry which is preliminary data.</text>
</comment>
<keyword evidence="20" id="KW-0175">Coiled coil</keyword>
<dbReference type="EMBL" id="JAQHRD010000020">
    <property type="protein sequence ID" value="KAJ6436558.1"/>
    <property type="molecule type" value="Genomic_DNA"/>
</dbReference>
<evidence type="ECO:0000313" key="25">
    <source>
        <dbReference type="EMBL" id="KAJ6436558.1"/>
    </source>
</evidence>
<keyword evidence="16" id="KW-0238">DNA-binding</keyword>
<evidence type="ECO:0000256" key="14">
    <source>
        <dbReference type="ARBA" id="ARBA00022918"/>
    </source>
</evidence>
<dbReference type="Pfam" id="PF17917">
    <property type="entry name" value="RT_RNaseH"/>
    <property type="match status" value="1"/>
</dbReference>
<keyword evidence="17" id="KW-0496">Mitochondrion</keyword>
<dbReference type="CDD" id="cd01647">
    <property type="entry name" value="RT_LTR"/>
    <property type="match status" value="1"/>
</dbReference>
<evidence type="ECO:0000313" key="26">
    <source>
        <dbReference type="Proteomes" id="UP001163105"/>
    </source>
</evidence>
<dbReference type="Gene3D" id="1.10.340.70">
    <property type="match status" value="1"/>
</dbReference>
<dbReference type="InterPro" id="IPR001878">
    <property type="entry name" value="Znf_CCHC"/>
</dbReference>
<dbReference type="Gene3D" id="2.40.70.10">
    <property type="entry name" value="Acid Proteases"/>
    <property type="match status" value="1"/>
</dbReference>
<evidence type="ECO:0000256" key="21">
    <source>
        <dbReference type="SAM" id="MobiDB-lite"/>
    </source>
</evidence>
<dbReference type="PROSITE" id="PS50878">
    <property type="entry name" value="RT_POL"/>
    <property type="match status" value="1"/>
</dbReference>
<reference evidence="25" key="1">
    <citation type="submission" date="2023-01" db="EMBL/GenBank/DDBJ databases">
        <title>The growth and conidiation of Purpureocillium lavendulum are regulated by nitrogen source and histone H3K14 acetylation.</title>
        <authorList>
            <person name="Tang P."/>
            <person name="Han J."/>
            <person name="Zhang C."/>
            <person name="Tang P."/>
            <person name="Qi F."/>
            <person name="Zhang K."/>
            <person name="Liang L."/>
        </authorList>
    </citation>
    <scope>NUCLEOTIDE SEQUENCE</scope>
    <source>
        <strain evidence="25">YMF1.00683</strain>
    </source>
</reference>
<dbReference type="GO" id="GO:0003887">
    <property type="term" value="F:DNA-directed DNA polymerase activity"/>
    <property type="evidence" value="ECO:0007669"/>
    <property type="project" value="UniProtKB-KW"/>
</dbReference>
<keyword evidence="5" id="KW-0548">Nucleotidyltransferase</keyword>
<evidence type="ECO:0000256" key="11">
    <source>
        <dbReference type="ARBA" id="ARBA00022842"/>
    </source>
</evidence>
<evidence type="ECO:0000256" key="17">
    <source>
        <dbReference type="ARBA" id="ARBA00023128"/>
    </source>
</evidence>
<organism evidence="25 26">
    <name type="scientific">Purpureocillium lavendulum</name>
    <dbReference type="NCBI Taxonomy" id="1247861"/>
    <lineage>
        <taxon>Eukaryota</taxon>
        <taxon>Fungi</taxon>
        <taxon>Dikarya</taxon>
        <taxon>Ascomycota</taxon>
        <taxon>Pezizomycotina</taxon>
        <taxon>Sordariomycetes</taxon>
        <taxon>Hypocreomycetidae</taxon>
        <taxon>Hypocreales</taxon>
        <taxon>Ophiocordycipitaceae</taxon>
        <taxon>Purpureocillium</taxon>
    </lineage>
</organism>
<dbReference type="GO" id="GO:0003723">
    <property type="term" value="F:RNA binding"/>
    <property type="evidence" value="ECO:0007669"/>
    <property type="project" value="UniProtKB-KW"/>
</dbReference>
<dbReference type="Pfam" id="PF17921">
    <property type="entry name" value="Integrase_H2C2"/>
    <property type="match status" value="1"/>
</dbReference>